<dbReference type="OrthoDB" id="10067394at2759"/>
<dbReference type="InterPro" id="IPR007219">
    <property type="entry name" value="XnlR_reg_dom"/>
</dbReference>
<feature type="region of interest" description="Disordered" evidence="3">
    <location>
        <begin position="118"/>
        <end position="143"/>
    </location>
</feature>
<dbReference type="SMART" id="SM00066">
    <property type="entry name" value="GAL4"/>
    <property type="match status" value="1"/>
</dbReference>
<dbReference type="CDD" id="cd00067">
    <property type="entry name" value="GAL4"/>
    <property type="match status" value="1"/>
</dbReference>
<proteinExistence type="predicted"/>
<feature type="region of interest" description="Disordered" evidence="3">
    <location>
        <begin position="58"/>
        <end position="101"/>
    </location>
</feature>
<feature type="compositionally biased region" description="Polar residues" evidence="3">
    <location>
        <begin position="129"/>
        <end position="143"/>
    </location>
</feature>
<gene>
    <name evidence="5" type="ORF">K432DRAFT_309837</name>
</gene>
<evidence type="ECO:0000256" key="3">
    <source>
        <dbReference type="SAM" id="MobiDB-lite"/>
    </source>
</evidence>
<name>A0A8E2J9X7_9PEZI</name>
<dbReference type="Pfam" id="PF04082">
    <property type="entry name" value="Fungal_trans"/>
    <property type="match status" value="1"/>
</dbReference>
<organism evidence="5 6">
    <name type="scientific">Lepidopterella palustris CBS 459.81</name>
    <dbReference type="NCBI Taxonomy" id="1314670"/>
    <lineage>
        <taxon>Eukaryota</taxon>
        <taxon>Fungi</taxon>
        <taxon>Dikarya</taxon>
        <taxon>Ascomycota</taxon>
        <taxon>Pezizomycotina</taxon>
        <taxon>Dothideomycetes</taxon>
        <taxon>Pleosporomycetidae</taxon>
        <taxon>Mytilinidiales</taxon>
        <taxon>Argynnaceae</taxon>
        <taxon>Lepidopterella</taxon>
    </lineage>
</organism>
<evidence type="ECO:0000259" key="4">
    <source>
        <dbReference type="PROSITE" id="PS50048"/>
    </source>
</evidence>
<dbReference type="PANTHER" id="PTHR47431:SF2">
    <property type="entry name" value="ZN(II)2CYS6 TRANSCRIPTION FACTOR (EUROFUNG)"/>
    <property type="match status" value="1"/>
</dbReference>
<sequence>MATRPATRVASSERELHNNRPSSLACTECRKKHLKCNASTPICSRCFERGLVCAYTPSRRGRRGSATRHSTPASALRESRQNRLSEQCHGATGPLTPPSLLSPSFEITADPSIDWLGPETGLQPKPYENLQQQSKEPTTHPTLSSDKVEYLTNLFYLHFYSTHPFLLPRSRYKSSMYPPYLALVVQLIGSHFTPMISSDALRDAVDAALTTVSERSVFLVQSLLLYALALHARLEAAKAVKVLARASALAIELGLNRAEFASTYGMQDVLVEESFRRTWWELYVVDGYFSALHRYPTFKCNTVELTVGLPCEDKMYVEGIQLPRPATLDQFDRRFFANDDQHFTSACYRIGAIRMIARAMAVQEFGEEGVDNLQAVDNAIAAWKFHLPDEKARTLESTGEVDQMMLQARSFINLASIRLHFPRSELLLKLPFVTHIACLESVSQASPKSVHHSAKAISASKELSDLAALPVDKHSPLFVCGLVFGCIVQLSACAAQGHDCTVEHHERVALMTGVLKQMSSTWPLSLDALRHLNAIANEVFNPRPITNPRTRQSPSDSAIDMTDASETFSWLEQFFVGDPNGQYIFDRGNSGVQLNSMSAF</sequence>
<dbReference type="GO" id="GO:0003677">
    <property type="term" value="F:DNA binding"/>
    <property type="evidence" value="ECO:0007669"/>
    <property type="project" value="InterPro"/>
</dbReference>
<feature type="domain" description="Zn(2)-C6 fungal-type" evidence="4">
    <location>
        <begin position="25"/>
        <end position="55"/>
    </location>
</feature>
<protein>
    <recommendedName>
        <fullName evidence="4">Zn(2)-C6 fungal-type domain-containing protein</fullName>
    </recommendedName>
</protein>
<keyword evidence="1" id="KW-0479">Metal-binding</keyword>
<dbReference type="Gene3D" id="4.10.240.10">
    <property type="entry name" value="Zn(2)-C6 fungal-type DNA-binding domain"/>
    <property type="match status" value="1"/>
</dbReference>
<dbReference type="EMBL" id="KV745403">
    <property type="protein sequence ID" value="OCK74849.1"/>
    <property type="molecule type" value="Genomic_DNA"/>
</dbReference>
<reference evidence="5 6" key="1">
    <citation type="journal article" date="2016" name="Nat. Commun.">
        <title>Ectomycorrhizal ecology is imprinted in the genome of the dominant symbiotic fungus Cenococcum geophilum.</title>
        <authorList>
            <consortium name="DOE Joint Genome Institute"/>
            <person name="Peter M."/>
            <person name="Kohler A."/>
            <person name="Ohm R.A."/>
            <person name="Kuo A."/>
            <person name="Krutzmann J."/>
            <person name="Morin E."/>
            <person name="Arend M."/>
            <person name="Barry K.W."/>
            <person name="Binder M."/>
            <person name="Choi C."/>
            <person name="Clum A."/>
            <person name="Copeland A."/>
            <person name="Grisel N."/>
            <person name="Haridas S."/>
            <person name="Kipfer T."/>
            <person name="LaButti K."/>
            <person name="Lindquist E."/>
            <person name="Lipzen A."/>
            <person name="Maire R."/>
            <person name="Meier B."/>
            <person name="Mihaltcheva S."/>
            <person name="Molinier V."/>
            <person name="Murat C."/>
            <person name="Poggeler S."/>
            <person name="Quandt C.A."/>
            <person name="Sperisen C."/>
            <person name="Tritt A."/>
            <person name="Tisserant E."/>
            <person name="Crous P.W."/>
            <person name="Henrissat B."/>
            <person name="Nehls U."/>
            <person name="Egli S."/>
            <person name="Spatafora J.W."/>
            <person name="Grigoriev I.V."/>
            <person name="Martin F.M."/>
        </authorList>
    </citation>
    <scope>NUCLEOTIDE SEQUENCE [LARGE SCALE GENOMIC DNA]</scope>
    <source>
        <strain evidence="5 6">CBS 459.81</strain>
    </source>
</reference>
<accession>A0A8E2J9X7</accession>
<dbReference type="PROSITE" id="PS50048">
    <property type="entry name" value="ZN2_CY6_FUNGAL_2"/>
    <property type="match status" value="1"/>
</dbReference>
<dbReference type="Pfam" id="PF00172">
    <property type="entry name" value="Zn_clus"/>
    <property type="match status" value="1"/>
</dbReference>
<evidence type="ECO:0000313" key="5">
    <source>
        <dbReference type="EMBL" id="OCK74849.1"/>
    </source>
</evidence>
<dbReference type="PANTHER" id="PTHR47431">
    <property type="entry name" value="ZN(II)2CYS6 TRANSCRIPTION FACTOR (EUROFUNG)-RELATED"/>
    <property type="match status" value="1"/>
</dbReference>
<evidence type="ECO:0000256" key="1">
    <source>
        <dbReference type="ARBA" id="ARBA00022723"/>
    </source>
</evidence>
<dbReference type="SUPFAM" id="SSF57701">
    <property type="entry name" value="Zn2/Cys6 DNA-binding domain"/>
    <property type="match status" value="1"/>
</dbReference>
<evidence type="ECO:0000313" key="6">
    <source>
        <dbReference type="Proteomes" id="UP000250266"/>
    </source>
</evidence>
<dbReference type="GO" id="GO:0008270">
    <property type="term" value="F:zinc ion binding"/>
    <property type="evidence" value="ECO:0007669"/>
    <property type="project" value="InterPro"/>
</dbReference>
<dbReference type="GO" id="GO:0000981">
    <property type="term" value="F:DNA-binding transcription factor activity, RNA polymerase II-specific"/>
    <property type="evidence" value="ECO:0007669"/>
    <property type="project" value="InterPro"/>
</dbReference>
<dbReference type="InterPro" id="IPR001138">
    <property type="entry name" value="Zn2Cys6_DnaBD"/>
</dbReference>
<keyword evidence="2" id="KW-0539">Nucleus</keyword>
<dbReference type="PROSITE" id="PS00463">
    <property type="entry name" value="ZN2_CY6_FUNGAL_1"/>
    <property type="match status" value="1"/>
</dbReference>
<dbReference type="GO" id="GO:0006351">
    <property type="term" value="P:DNA-templated transcription"/>
    <property type="evidence" value="ECO:0007669"/>
    <property type="project" value="InterPro"/>
</dbReference>
<dbReference type="Proteomes" id="UP000250266">
    <property type="component" value="Unassembled WGS sequence"/>
</dbReference>
<dbReference type="PRINTS" id="PR00755">
    <property type="entry name" value="AFLATOXINBRP"/>
</dbReference>
<dbReference type="InterPro" id="IPR036864">
    <property type="entry name" value="Zn2-C6_fun-type_DNA-bd_sf"/>
</dbReference>
<dbReference type="AlphaFoldDB" id="A0A8E2J9X7"/>
<keyword evidence="6" id="KW-1185">Reference proteome</keyword>
<dbReference type="CDD" id="cd12148">
    <property type="entry name" value="fungal_TF_MHR"/>
    <property type="match status" value="1"/>
</dbReference>
<evidence type="ECO:0000256" key="2">
    <source>
        <dbReference type="ARBA" id="ARBA00023242"/>
    </source>
</evidence>